<name>A0A0C2ZVN1_9AGAM</name>
<dbReference type="EMBL" id="KN822022">
    <property type="protein sequence ID" value="KIM65548.1"/>
    <property type="molecule type" value="Genomic_DNA"/>
</dbReference>
<reference evidence="3 4" key="1">
    <citation type="submission" date="2014-04" db="EMBL/GenBank/DDBJ databases">
        <authorList>
            <consortium name="DOE Joint Genome Institute"/>
            <person name="Kuo A."/>
            <person name="Kohler A."/>
            <person name="Nagy L.G."/>
            <person name="Floudas D."/>
            <person name="Copeland A."/>
            <person name="Barry K.W."/>
            <person name="Cichocki N."/>
            <person name="Veneault-Fourrey C."/>
            <person name="LaButti K."/>
            <person name="Lindquist E.A."/>
            <person name="Lipzen A."/>
            <person name="Lundell T."/>
            <person name="Morin E."/>
            <person name="Murat C."/>
            <person name="Sun H."/>
            <person name="Tunlid A."/>
            <person name="Henrissat B."/>
            <person name="Grigoriev I.V."/>
            <person name="Hibbett D.S."/>
            <person name="Martin F."/>
            <person name="Nordberg H.P."/>
            <person name="Cantor M.N."/>
            <person name="Hua S.X."/>
        </authorList>
    </citation>
    <scope>NUCLEOTIDE SEQUENCE [LARGE SCALE GENOMIC DNA]</scope>
    <source>
        <strain evidence="3 4">Foug A</strain>
    </source>
</reference>
<feature type="compositionally biased region" description="Low complexity" evidence="1">
    <location>
        <begin position="57"/>
        <end position="68"/>
    </location>
</feature>
<gene>
    <name evidence="3" type="ORF">SCLCIDRAFT_1212291</name>
</gene>
<feature type="signal peptide" evidence="2">
    <location>
        <begin position="1"/>
        <end position="29"/>
    </location>
</feature>
<evidence type="ECO:0000256" key="1">
    <source>
        <dbReference type="SAM" id="MobiDB-lite"/>
    </source>
</evidence>
<accession>A0A0C2ZVN1</accession>
<keyword evidence="2" id="KW-0732">Signal</keyword>
<proteinExistence type="predicted"/>
<dbReference type="HOGENOM" id="CLU_2484626_0_0_1"/>
<dbReference type="Proteomes" id="UP000053989">
    <property type="component" value="Unassembled WGS sequence"/>
</dbReference>
<organism evidence="3 4">
    <name type="scientific">Scleroderma citrinum Foug A</name>
    <dbReference type="NCBI Taxonomy" id="1036808"/>
    <lineage>
        <taxon>Eukaryota</taxon>
        <taxon>Fungi</taxon>
        <taxon>Dikarya</taxon>
        <taxon>Basidiomycota</taxon>
        <taxon>Agaricomycotina</taxon>
        <taxon>Agaricomycetes</taxon>
        <taxon>Agaricomycetidae</taxon>
        <taxon>Boletales</taxon>
        <taxon>Sclerodermatineae</taxon>
        <taxon>Sclerodermataceae</taxon>
        <taxon>Scleroderma</taxon>
    </lineage>
</organism>
<sequence length="87" mass="9154">MKLSLNSIFLVTLATFVLILALLAENVFAAPTTGVLSIHPARQSPGVTKIKRQWPPGVSVSDGGSASGRKVRASPPWEDVSNTPDNA</sequence>
<dbReference type="InParanoid" id="A0A0C2ZVN1"/>
<protein>
    <submittedName>
        <fullName evidence="3">Uncharacterized protein</fullName>
    </submittedName>
</protein>
<feature type="chain" id="PRO_5002172146" evidence="2">
    <location>
        <begin position="30"/>
        <end position="87"/>
    </location>
</feature>
<dbReference type="AlphaFoldDB" id="A0A0C2ZVN1"/>
<reference evidence="4" key="2">
    <citation type="submission" date="2015-01" db="EMBL/GenBank/DDBJ databases">
        <title>Evolutionary Origins and Diversification of the Mycorrhizal Mutualists.</title>
        <authorList>
            <consortium name="DOE Joint Genome Institute"/>
            <consortium name="Mycorrhizal Genomics Consortium"/>
            <person name="Kohler A."/>
            <person name="Kuo A."/>
            <person name="Nagy L.G."/>
            <person name="Floudas D."/>
            <person name="Copeland A."/>
            <person name="Barry K.W."/>
            <person name="Cichocki N."/>
            <person name="Veneault-Fourrey C."/>
            <person name="LaButti K."/>
            <person name="Lindquist E.A."/>
            <person name="Lipzen A."/>
            <person name="Lundell T."/>
            <person name="Morin E."/>
            <person name="Murat C."/>
            <person name="Riley R."/>
            <person name="Ohm R."/>
            <person name="Sun H."/>
            <person name="Tunlid A."/>
            <person name="Henrissat B."/>
            <person name="Grigoriev I.V."/>
            <person name="Hibbett D.S."/>
            <person name="Martin F."/>
        </authorList>
    </citation>
    <scope>NUCLEOTIDE SEQUENCE [LARGE SCALE GENOMIC DNA]</scope>
    <source>
        <strain evidence="4">Foug A</strain>
    </source>
</reference>
<feature type="region of interest" description="Disordered" evidence="1">
    <location>
        <begin position="48"/>
        <end position="87"/>
    </location>
</feature>
<keyword evidence="4" id="KW-1185">Reference proteome</keyword>
<evidence type="ECO:0000256" key="2">
    <source>
        <dbReference type="SAM" id="SignalP"/>
    </source>
</evidence>
<evidence type="ECO:0000313" key="3">
    <source>
        <dbReference type="EMBL" id="KIM65548.1"/>
    </source>
</evidence>
<evidence type="ECO:0000313" key="4">
    <source>
        <dbReference type="Proteomes" id="UP000053989"/>
    </source>
</evidence>